<proteinExistence type="predicted"/>
<evidence type="ECO:0000313" key="1">
    <source>
        <dbReference type="EMBL" id="CUS32127.1"/>
    </source>
</evidence>
<sequence>MTDCAGKWPSAGILAISGCLLACNPVPLVNPSSVNLSSDQQALVITSVDPAISDQFTVKHLPTESKIAPGLYFHPKRFDLVQVSPDGRFAAFSTMDHHTLVGLLDLRTRAAQEIDVVTEGEVLSFHWANDGQVLAYDYLPASGSQRIRGYDVQSGERLGIPHTKHGSDANLVFEQWGSQPREVVVSIRNRHNGESRTTTITLISITQLAPSP</sequence>
<gene>
    <name evidence="1" type="ORF">COMA1_10433</name>
</gene>
<keyword evidence="2" id="KW-1185">Reference proteome</keyword>
<dbReference type="SUPFAM" id="SSF69322">
    <property type="entry name" value="Tricorn protease domain 2"/>
    <property type="match status" value="1"/>
</dbReference>
<dbReference type="STRING" id="1742972.COMA1_10433"/>
<name>A0A0S4L4I1_9BACT</name>
<dbReference type="AlphaFoldDB" id="A0A0S4L4I1"/>
<dbReference type="InterPro" id="IPR015943">
    <property type="entry name" value="WD40/YVTN_repeat-like_dom_sf"/>
</dbReference>
<organism evidence="1 2">
    <name type="scientific">Candidatus Nitrospira nitrosa</name>
    <dbReference type="NCBI Taxonomy" id="1742972"/>
    <lineage>
        <taxon>Bacteria</taxon>
        <taxon>Pseudomonadati</taxon>
        <taxon>Nitrospirota</taxon>
        <taxon>Nitrospiria</taxon>
        <taxon>Nitrospirales</taxon>
        <taxon>Nitrospiraceae</taxon>
        <taxon>Nitrospira</taxon>
    </lineage>
</organism>
<dbReference type="PROSITE" id="PS51257">
    <property type="entry name" value="PROKAR_LIPOPROTEIN"/>
    <property type="match status" value="1"/>
</dbReference>
<accession>A0A0S4L4I1</accession>
<evidence type="ECO:0000313" key="2">
    <source>
        <dbReference type="Proteomes" id="UP000199032"/>
    </source>
</evidence>
<reference evidence="1 2" key="1">
    <citation type="submission" date="2015-10" db="EMBL/GenBank/DDBJ databases">
        <authorList>
            <person name="Gilbert D.G."/>
        </authorList>
    </citation>
    <scope>NUCLEOTIDE SEQUENCE [LARGE SCALE GENOMIC DNA]</scope>
    <source>
        <strain evidence="1">COMA1</strain>
    </source>
</reference>
<dbReference type="EMBL" id="CZQA01000001">
    <property type="protein sequence ID" value="CUS32127.1"/>
    <property type="molecule type" value="Genomic_DNA"/>
</dbReference>
<dbReference type="Gene3D" id="2.130.10.10">
    <property type="entry name" value="YVTN repeat-like/Quinoprotein amine dehydrogenase"/>
    <property type="match status" value="1"/>
</dbReference>
<protein>
    <submittedName>
        <fullName evidence="1">Uncharacterized protein</fullName>
    </submittedName>
</protein>
<dbReference type="Proteomes" id="UP000199032">
    <property type="component" value="Unassembled WGS sequence"/>
</dbReference>